<keyword evidence="3" id="KW-1185">Reference proteome</keyword>
<organism evidence="2 3">
    <name type="scientific">Sanghuangporus baumii</name>
    <name type="common">Phellinus baumii</name>
    <dbReference type="NCBI Taxonomy" id="108892"/>
    <lineage>
        <taxon>Eukaryota</taxon>
        <taxon>Fungi</taxon>
        <taxon>Dikarya</taxon>
        <taxon>Basidiomycota</taxon>
        <taxon>Agaricomycotina</taxon>
        <taxon>Agaricomycetes</taxon>
        <taxon>Hymenochaetales</taxon>
        <taxon>Hymenochaetaceae</taxon>
        <taxon>Sanghuangporus</taxon>
    </lineage>
</organism>
<feature type="signal peptide" evidence="1">
    <location>
        <begin position="1"/>
        <end position="24"/>
    </location>
</feature>
<comment type="caution">
    <text evidence="2">The sequence shown here is derived from an EMBL/GenBank/DDBJ whole genome shotgun (WGS) entry which is preliminary data.</text>
</comment>
<accession>A0A9Q5HUK1</accession>
<sequence>MFAKSLTSLSILAVALSLPYQALGHAIITPAIGITGTPVRADAVRVSSTVPCGNGVDVASAIPGSAAAQAAGNAFNVTITNFNGGVDGSTEIVSTLVDPSGTGASFTGGSATITTNGVEAPATTGSVPIAGTLPDGTVCTGGNDGASCLVSFATAGGFGNCVLISQADSA</sequence>
<gene>
    <name evidence="2" type="ORF">A7U60_g6587</name>
</gene>
<protein>
    <submittedName>
        <fullName evidence="2">Uncharacterized protein</fullName>
    </submittedName>
</protein>
<dbReference type="EMBL" id="LNZH02000203">
    <property type="protein sequence ID" value="OCB86275.1"/>
    <property type="molecule type" value="Genomic_DNA"/>
</dbReference>
<dbReference type="Proteomes" id="UP000757232">
    <property type="component" value="Unassembled WGS sequence"/>
</dbReference>
<keyword evidence="1" id="KW-0732">Signal</keyword>
<evidence type="ECO:0000313" key="3">
    <source>
        <dbReference type="Proteomes" id="UP000757232"/>
    </source>
</evidence>
<evidence type="ECO:0000256" key="1">
    <source>
        <dbReference type="SAM" id="SignalP"/>
    </source>
</evidence>
<name>A0A9Q5HUK1_SANBA</name>
<proteinExistence type="predicted"/>
<evidence type="ECO:0000313" key="2">
    <source>
        <dbReference type="EMBL" id="OCB86275.1"/>
    </source>
</evidence>
<reference evidence="2" key="1">
    <citation type="submission" date="2016-06" db="EMBL/GenBank/DDBJ databases">
        <title>Draft Genome sequence of the fungus Inonotus baumii.</title>
        <authorList>
            <person name="Zhu H."/>
            <person name="Lin W."/>
        </authorList>
    </citation>
    <scope>NUCLEOTIDE SEQUENCE</scope>
    <source>
        <strain evidence="2">821</strain>
    </source>
</reference>
<feature type="chain" id="PRO_5040115803" evidence="1">
    <location>
        <begin position="25"/>
        <end position="170"/>
    </location>
</feature>
<dbReference type="OrthoDB" id="3241054at2759"/>
<dbReference type="AlphaFoldDB" id="A0A9Q5HUK1"/>